<accession>A0AAW1I9K8</accession>
<gene>
    <name evidence="2" type="ORF">QE152_g37542</name>
</gene>
<dbReference type="Proteomes" id="UP001458880">
    <property type="component" value="Unassembled WGS sequence"/>
</dbReference>
<dbReference type="EMBL" id="JASPKY010000736">
    <property type="protein sequence ID" value="KAK9685974.1"/>
    <property type="molecule type" value="Genomic_DNA"/>
</dbReference>
<keyword evidence="3" id="KW-1185">Reference proteome</keyword>
<name>A0AAW1I9K8_POPJA</name>
<protein>
    <submittedName>
        <fullName evidence="2">Uncharacterized protein</fullName>
    </submittedName>
</protein>
<comment type="caution">
    <text evidence="2">The sequence shown here is derived from an EMBL/GenBank/DDBJ whole genome shotgun (WGS) entry which is preliminary data.</text>
</comment>
<organism evidence="2 3">
    <name type="scientific">Popillia japonica</name>
    <name type="common">Japanese beetle</name>
    <dbReference type="NCBI Taxonomy" id="7064"/>
    <lineage>
        <taxon>Eukaryota</taxon>
        <taxon>Metazoa</taxon>
        <taxon>Ecdysozoa</taxon>
        <taxon>Arthropoda</taxon>
        <taxon>Hexapoda</taxon>
        <taxon>Insecta</taxon>
        <taxon>Pterygota</taxon>
        <taxon>Neoptera</taxon>
        <taxon>Endopterygota</taxon>
        <taxon>Coleoptera</taxon>
        <taxon>Polyphaga</taxon>
        <taxon>Scarabaeiformia</taxon>
        <taxon>Scarabaeidae</taxon>
        <taxon>Rutelinae</taxon>
        <taxon>Popillia</taxon>
    </lineage>
</organism>
<reference evidence="2 3" key="1">
    <citation type="journal article" date="2024" name="BMC Genomics">
        <title>De novo assembly and annotation of Popillia japonica's genome with initial clues to its potential as an invasive pest.</title>
        <authorList>
            <person name="Cucini C."/>
            <person name="Boschi S."/>
            <person name="Funari R."/>
            <person name="Cardaioli E."/>
            <person name="Iannotti N."/>
            <person name="Marturano G."/>
            <person name="Paoli F."/>
            <person name="Bruttini M."/>
            <person name="Carapelli A."/>
            <person name="Frati F."/>
            <person name="Nardi F."/>
        </authorList>
    </citation>
    <scope>NUCLEOTIDE SEQUENCE [LARGE SCALE GENOMIC DNA]</scope>
    <source>
        <strain evidence="2">DMR45628</strain>
    </source>
</reference>
<evidence type="ECO:0000313" key="2">
    <source>
        <dbReference type="EMBL" id="KAK9685974.1"/>
    </source>
</evidence>
<feature type="transmembrane region" description="Helical" evidence="1">
    <location>
        <begin position="339"/>
        <end position="360"/>
    </location>
</feature>
<keyword evidence="1" id="KW-1133">Transmembrane helix</keyword>
<dbReference type="AlphaFoldDB" id="A0AAW1I9K8"/>
<dbReference type="InterPro" id="IPR036116">
    <property type="entry name" value="FN3_sf"/>
</dbReference>
<keyword evidence="1" id="KW-0812">Transmembrane</keyword>
<feature type="transmembrane region" description="Helical" evidence="1">
    <location>
        <begin position="6"/>
        <end position="27"/>
    </location>
</feature>
<sequence length="827" mass="94468">MIHRVVIAGSLLILSFGVLVLMIAMLVTRSNHNDCVYAALPPTLSITRLNNTNDLKVSWYEAWPNAKCDVTYALTYWIDDGGRAERNTTDPSYTIHSLNLDTCSILYIDLNAISEVGSVNEYYRTEEYVEIPQNLEINITYNDTAEQGLLVIWMRPIELGSNLEVLEIPYDIFCFRVTLNIIASIGKHFAASAYDSFVQGGIIDRVTYSVSPENPRELTVNWNKHFKHELCMLEYHVVYSLDGMDDQSIYTAEPEARFDFEFCTKAMLMISTYGLAQTISGPTTTLDAVQWPSSPIEPVQDVHIEKTSNRVLSVSWNRPTYISQCDIIYTVNAENSATASYGTVILLLIAVIVVAILSAVPKEVAVDCRYPSPPYSIWFTKYFDDEGRVSWNTDWIHTECETTFMLRYNYNGRTWYDSTSEDFVIVSDLYMCSRLEVRLWAVNKWGERSPHYTENWFLVIPEEQSITDLTPYEIVDGILFSWSKPTNLTQCDVTYSIKYISELGSWTTRTADTQVLIPNDNYCFHFAILINVYVYSVFNSVISYEYKTELKIQGQKIQISPTDPAEFIVTWDSNAKEELCLIKYIVAYDTVNATESQVITTATPKANFRFVYCEEAWLSTRITIVNRDTITPLNSIVAATQYPEDITHIGIVDFDSLSSKDMMIISWRTWQIDGSANYCPVRYQAEIITDFDTHIYPNARSPIEFSKGLYCFHLSLDFEFFVGGVSLGKYGAITDTTDLDPVKDLNLTKSAEPNTLIATWTDVERKVQCGIEYEITYGYDSMYETLRTNQSSLTFETDYCTTAFIRVRAISGSRESEMRSTTYTEEC</sequence>
<proteinExistence type="predicted"/>
<evidence type="ECO:0000313" key="3">
    <source>
        <dbReference type="Proteomes" id="UP001458880"/>
    </source>
</evidence>
<keyword evidence="1" id="KW-0472">Membrane</keyword>
<dbReference type="SUPFAM" id="SSF49265">
    <property type="entry name" value="Fibronectin type III"/>
    <property type="match status" value="2"/>
</dbReference>
<evidence type="ECO:0000256" key="1">
    <source>
        <dbReference type="SAM" id="Phobius"/>
    </source>
</evidence>